<gene>
    <name evidence="3" type="ORF">WJX72_000536</name>
</gene>
<dbReference type="PANTHER" id="PTHR34793">
    <property type="entry name" value="PROTEIN THYLAKOID FORMATION 1, CHLOROPLASTIC"/>
    <property type="match status" value="1"/>
</dbReference>
<dbReference type="EMBL" id="JALJOR010000002">
    <property type="protein sequence ID" value="KAK9823138.1"/>
    <property type="molecule type" value="Genomic_DNA"/>
</dbReference>
<dbReference type="Pfam" id="PF11264">
    <property type="entry name" value="ThylakoidFormat"/>
    <property type="match status" value="1"/>
</dbReference>
<dbReference type="GO" id="GO:0010027">
    <property type="term" value="P:thylakoid membrane organization"/>
    <property type="evidence" value="ECO:0007669"/>
    <property type="project" value="TreeGrafter"/>
</dbReference>
<dbReference type="GO" id="GO:0009534">
    <property type="term" value="C:chloroplast thylakoid"/>
    <property type="evidence" value="ECO:0007669"/>
    <property type="project" value="TreeGrafter"/>
</dbReference>
<proteinExistence type="predicted"/>
<dbReference type="PANTHER" id="PTHR34793:SF1">
    <property type="entry name" value="PROTEIN THYLAKOID FORMATION 1, CHLOROPLASTIC"/>
    <property type="match status" value="1"/>
</dbReference>
<sequence>MHGMRCLRHTRQPQHAANLQRKALQRCIVVAKAAQGSGPPTVADTKQKFLQAYRKPVPGVYTTIVQELLVQQHLMRYNKSYQYDEVFALGFVSVFDQVLDGLPSASQEQVFAAYINALDEDPARYRADAEKVEGWAKALSGAADLKPDASGGELQQLLAGIAERAAANNFLYTKFFAIGLFRLLELTGAKDPKALEALVRSMNVPLESVNRDLMTYKGVLSKLGAAKEMMRELVARERKKAAEREAEKKAKQDAELAAAKAESADVQA</sequence>
<feature type="compositionally biased region" description="Basic and acidic residues" evidence="2">
    <location>
        <begin position="237"/>
        <end position="254"/>
    </location>
</feature>
<evidence type="ECO:0000256" key="2">
    <source>
        <dbReference type="SAM" id="MobiDB-lite"/>
    </source>
</evidence>
<protein>
    <submittedName>
        <fullName evidence="3">Uncharacterized protein</fullName>
    </submittedName>
</protein>
<evidence type="ECO:0000313" key="4">
    <source>
        <dbReference type="Proteomes" id="UP001489004"/>
    </source>
</evidence>
<evidence type="ECO:0000256" key="1">
    <source>
        <dbReference type="ARBA" id="ARBA00023054"/>
    </source>
</evidence>
<organism evidence="3 4">
    <name type="scientific">[Myrmecia] bisecta</name>
    <dbReference type="NCBI Taxonomy" id="41462"/>
    <lineage>
        <taxon>Eukaryota</taxon>
        <taxon>Viridiplantae</taxon>
        <taxon>Chlorophyta</taxon>
        <taxon>core chlorophytes</taxon>
        <taxon>Trebouxiophyceae</taxon>
        <taxon>Trebouxiales</taxon>
        <taxon>Trebouxiaceae</taxon>
        <taxon>Myrmecia</taxon>
    </lineage>
</organism>
<accession>A0AAW1QPH4</accession>
<dbReference type="InterPro" id="IPR017499">
    <property type="entry name" value="Thf1"/>
</dbReference>
<dbReference type="GO" id="GO:0045038">
    <property type="term" value="P:protein import into chloroplast thylakoid membrane"/>
    <property type="evidence" value="ECO:0007669"/>
    <property type="project" value="TreeGrafter"/>
</dbReference>
<dbReference type="AlphaFoldDB" id="A0AAW1QPH4"/>
<name>A0AAW1QPH4_9CHLO</name>
<keyword evidence="1" id="KW-0175">Coiled coil</keyword>
<keyword evidence="4" id="KW-1185">Reference proteome</keyword>
<reference evidence="3 4" key="1">
    <citation type="journal article" date="2024" name="Nat. Commun.">
        <title>Phylogenomics reveals the evolutionary origins of lichenization in chlorophyte algae.</title>
        <authorList>
            <person name="Puginier C."/>
            <person name="Libourel C."/>
            <person name="Otte J."/>
            <person name="Skaloud P."/>
            <person name="Haon M."/>
            <person name="Grisel S."/>
            <person name="Petersen M."/>
            <person name="Berrin J.G."/>
            <person name="Delaux P.M."/>
            <person name="Dal Grande F."/>
            <person name="Keller J."/>
        </authorList>
    </citation>
    <scope>NUCLEOTIDE SEQUENCE [LARGE SCALE GENOMIC DNA]</scope>
    <source>
        <strain evidence="3 4">SAG 2043</strain>
    </source>
</reference>
<dbReference type="Proteomes" id="UP001489004">
    <property type="component" value="Unassembled WGS sequence"/>
</dbReference>
<feature type="region of interest" description="Disordered" evidence="2">
    <location>
        <begin position="237"/>
        <end position="268"/>
    </location>
</feature>
<evidence type="ECO:0000313" key="3">
    <source>
        <dbReference type="EMBL" id="KAK9823138.1"/>
    </source>
</evidence>
<comment type="caution">
    <text evidence="3">The sequence shown here is derived from an EMBL/GenBank/DDBJ whole genome shotgun (WGS) entry which is preliminary data.</text>
</comment>
<dbReference type="GO" id="GO:0045037">
    <property type="term" value="P:protein import into chloroplast stroma"/>
    <property type="evidence" value="ECO:0007669"/>
    <property type="project" value="TreeGrafter"/>
</dbReference>
<dbReference type="GO" id="GO:0010207">
    <property type="term" value="P:photosystem II assembly"/>
    <property type="evidence" value="ECO:0007669"/>
    <property type="project" value="InterPro"/>
</dbReference>